<evidence type="ECO:0000313" key="2">
    <source>
        <dbReference type="Proteomes" id="UP000653578"/>
    </source>
</evidence>
<evidence type="ECO:0008006" key="3">
    <source>
        <dbReference type="Google" id="ProtNLM"/>
    </source>
</evidence>
<reference evidence="1 2" key="1">
    <citation type="submission" date="2019-10" db="EMBL/GenBank/DDBJ databases">
        <title>Description of Paenibacillus humi sp. nov.</title>
        <authorList>
            <person name="Carlier A."/>
            <person name="Qi S."/>
        </authorList>
    </citation>
    <scope>NUCLEOTIDE SEQUENCE [LARGE SCALE GENOMIC DNA]</scope>
    <source>
        <strain evidence="1 2">LMG 31461</strain>
    </source>
</reference>
<proteinExistence type="predicted"/>
<dbReference type="EMBL" id="WHNY01000009">
    <property type="protein sequence ID" value="NOU63177.1"/>
    <property type="molecule type" value="Genomic_DNA"/>
</dbReference>
<accession>A0ABX1X437</accession>
<protein>
    <recommendedName>
        <fullName evidence="3">Phage protein</fullName>
    </recommendedName>
</protein>
<dbReference type="Proteomes" id="UP000653578">
    <property type="component" value="Unassembled WGS sequence"/>
</dbReference>
<dbReference type="RefSeq" id="WP_171628983.1">
    <property type="nucleotide sequence ID" value="NZ_WHNY01000009.1"/>
</dbReference>
<gene>
    <name evidence="1" type="ORF">GC096_03835</name>
</gene>
<evidence type="ECO:0000313" key="1">
    <source>
        <dbReference type="EMBL" id="NOU63177.1"/>
    </source>
</evidence>
<organism evidence="1 2">
    <name type="scientific">Paenibacillus plantarum</name>
    <dbReference type="NCBI Taxonomy" id="2654975"/>
    <lineage>
        <taxon>Bacteria</taxon>
        <taxon>Bacillati</taxon>
        <taxon>Bacillota</taxon>
        <taxon>Bacilli</taxon>
        <taxon>Bacillales</taxon>
        <taxon>Paenibacillaceae</taxon>
        <taxon>Paenibacillus</taxon>
    </lineage>
</organism>
<comment type="caution">
    <text evidence="1">The sequence shown here is derived from an EMBL/GenBank/DDBJ whole genome shotgun (WGS) entry which is preliminary data.</text>
</comment>
<sequence length="126" mass="14583">MSKVIALRTAIQSMLKAQHPRVYYELASESASFPYLVYDLPNSFDDGTMENFVLHVDGWDSPVNGDTIALETLMEKIDQSLHRKVIRTNGMAFIIYRDNRLSLLDDDKRIRRRKIIYQVRTFGGNV</sequence>
<dbReference type="InterPro" id="IPR053745">
    <property type="entry name" value="Viral_Tail_Comp_sf"/>
</dbReference>
<dbReference type="Gene3D" id="3.30.2000.30">
    <property type="match status" value="1"/>
</dbReference>
<keyword evidence="2" id="KW-1185">Reference proteome</keyword>
<name>A0ABX1X437_9BACL</name>